<reference evidence="3" key="2">
    <citation type="submission" date="2015-06" db="UniProtKB">
        <authorList>
            <consortium name="EnsemblPlants"/>
        </authorList>
    </citation>
    <scope>IDENTIFICATION</scope>
</reference>
<accession>A0A0E0PE91</accession>
<protein>
    <submittedName>
        <fullName evidence="3">Uncharacterized protein</fullName>
    </submittedName>
</protein>
<sequence length="108" mass="12170">MRIQPNKRKPIQSPGCLLTIWTGMLLLSAVAMLLYWLEGRTPRWAWTEAWPAGSKATTANWGSRISSGEGDGDSYEEVDPTLDLSHWMNRSKGQKIFGFDELVLFILA</sequence>
<keyword evidence="2" id="KW-1133">Transmembrane helix</keyword>
<evidence type="ECO:0000256" key="2">
    <source>
        <dbReference type="SAM" id="Phobius"/>
    </source>
</evidence>
<keyword evidence="2" id="KW-0812">Transmembrane</keyword>
<evidence type="ECO:0000313" key="3">
    <source>
        <dbReference type="EnsemblPlants" id="ORUFI04G27400.1"/>
    </source>
</evidence>
<organism evidence="3 4">
    <name type="scientific">Oryza rufipogon</name>
    <name type="common">Brownbeard rice</name>
    <name type="synonym">Asian wild rice</name>
    <dbReference type="NCBI Taxonomy" id="4529"/>
    <lineage>
        <taxon>Eukaryota</taxon>
        <taxon>Viridiplantae</taxon>
        <taxon>Streptophyta</taxon>
        <taxon>Embryophyta</taxon>
        <taxon>Tracheophyta</taxon>
        <taxon>Spermatophyta</taxon>
        <taxon>Magnoliopsida</taxon>
        <taxon>Liliopsida</taxon>
        <taxon>Poales</taxon>
        <taxon>Poaceae</taxon>
        <taxon>BOP clade</taxon>
        <taxon>Oryzoideae</taxon>
        <taxon>Oryzeae</taxon>
        <taxon>Oryzinae</taxon>
        <taxon>Oryza</taxon>
    </lineage>
</organism>
<dbReference type="HOGENOM" id="CLU_2201324_0_0_1"/>
<keyword evidence="4" id="KW-1185">Reference proteome</keyword>
<keyword evidence="2" id="KW-0472">Membrane</keyword>
<dbReference type="Proteomes" id="UP000008022">
    <property type="component" value="Unassembled WGS sequence"/>
</dbReference>
<reference evidence="4" key="1">
    <citation type="submission" date="2013-06" db="EMBL/GenBank/DDBJ databases">
        <authorList>
            <person name="Zhao Q."/>
        </authorList>
    </citation>
    <scope>NUCLEOTIDE SEQUENCE</scope>
    <source>
        <strain evidence="4">cv. W1943</strain>
    </source>
</reference>
<dbReference type="AlphaFoldDB" id="A0A0E0PE91"/>
<evidence type="ECO:0000256" key="1">
    <source>
        <dbReference type="SAM" id="MobiDB-lite"/>
    </source>
</evidence>
<feature type="compositionally biased region" description="Polar residues" evidence="1">
    <location>
        <begin position="57"/>
        <end position="66"/>
    </location>
</feature>
<feature type="transmembrane region" description="Helical" evidence="2">
    <location>
        <begin position="16"/>
        <end position="37"/>
    </location>
</feature>
<dbReference type="EnsemblPlants" id="ORUFI04G27400.1">
    <property type="protein sequence ID" value="ORUFI04G27400.1"/>
    <property type="gene ID" value="ORUFI04G27400"/>
</dbReference>
<feature type="region of interest" description="Disordered" evidence="1">
    <location>
        <begin position="57"/>
        <end position="76"/>
    </location>
</feature>
<name>A0A0E0PE91_ORYRU</name>
<proteinExistence type="predicted"/>
<evidence type="ECO:0000313" key="4">
    <source>
        <dbReference type="Proteomes" id="UP000008022"/>
    </source>
</evidence>
<dbReference type="Gramene" id="ORUFI04G27400.1">
    <property type="protein sequence ID" value="ORUFI04G27400.1"/>
    <property type="gene ID" value="ORUFI04G27400"/>
</dbReference>